<dbReference type="Proteomes" id="UP000436181">
    <property type="component" value="Unassembled WGS sequence"/>
</dbReference>
<sequence length="197" mass="21898">MINPGDSASHPTAHGAHSHVRISDAERTTAIEALGSHFAEGRLDLQEYDERISSATEARTQQELDHLFTDLPALTKDSALMPMYSAADLERASNSGHKTKAGLLALTTVGSLVLTSVAGSFLWLFLIPTAFILLYMLNVGPASWHAPSPRQLERQRLQAFKAEQKLNQIKRRAIRKEIGSDLTESAMRFAHERIRRR</sequence>
<dbReference type="PANTHER" id="PTHR40763">
    <property type="entry name" value="MEMBRANE PROTEIN-RELATED"/>
    <property type="match status" value="1"/>
</dbReference>
<feature type="region of interest" description="Disordered" evidence="1">
    <location>
        <begin position="1"/>
        <end position="22"/>
    </location>
</feature>
<dbReference type="EMBL" id="WBZJ01000001">
    <property type="protein sequence ID" value="KAB3522942.1"/>
    <property type="molecule type" value="Genomic_DNA"/>
</dbReference>
<reference evidence="4 5" key="1">
    <citation type="submission" date="2019-10" db="EMBL/GenBank/DDBJ databases">
        <title>Corynebacterium sp novel species isolated from the respiratory tract of Marmot.</title>
        <authorList>
            <person name="Zhang G."/>
        </authorList>
    </citation>
    <scope>NUCLEOTIDE SEQUENCE [LARGE SCALE GENOMIC DNA]</scope>
    <source>
        <strain evidence="4 5">336</strain>
    </source>
</reference>
<protein>
    <submittedName>
        <fullName evidence="4">DUF1707 domain-containing protein</fullName>
    </submittedName>
</protein>
<evidence type="ECO:0000256" key="2">
    <source>
        <dbReference type="SAM" id="Phobius"/>
    </source>
</evidence>
<dbReference type="PANTHER" id="PTHR40763:SF4">
    <property type="entry name" value="DUF1707 DOMAIN-CONTAINING PROTEIN"/>
    <property type="match status" value="1"/>
</dbReference>
<keyword evidence="2" id="KW-0812">Transmembrane</keyword>
<feature type="domain" description="DUF1707" evidence="3">
    <location>
        <begin position="20"/>
        <end position="72"/>
    </location>
</feature>
<keyword evidence="2" id="KW-0472">Membrane</keyword>
<name>A0ABQ6VEU0_9CORY</name>
<accession>A0ABQ6VEU0</accession>
<dbReference type="InterPro" id="IPR012551">
    <property type="entry name" value="DUF1707_SHOCT-like"/>
</dbReference>
<evidence type="ECO:0000313" key="5">
    <source>
        <dbReference type="Proteomes" id="UP000436181"/>
    </source>
</evidence>
<dbReference type="RefSeq" id="WP_151842073.1">
    <property type="nucleotide sequence ID" value="NZ_CP061033.1"/>
</dbReference>
<dbReference type="Pfam" id="PF08044">
    <property type="entry name" value="DUF1707"/>
    <property type="match status" value="1"/>
</dbReference>
<keyword evidence="5" id="KW-1185">Reference proteome</keyword>
<keyword evidence="2" id="KW-1133">Transmembrane helix</keyword>
<comment type="caution">
    <text evidence="4">The sequence shown here is derived from an EMBL/GenBank/DDBJ whole genome shotgun (WGS) entry which is preliminary data.</text>
</comment>
<feature type="transmembrane region" description="Helical" evidence="2">
    <location>
        <begin position="101"/>
        <end position="119"/>
    </location>
</feature>
<organism evidence="4 5">
    <name type="scientific">Corynebacterium zhongnanshanii</name>
    <dbReference type="NCBI Taxonomy" id="2768834"/>
    <lineage>
        <taxon>Bacteria</taxon>
        <taxon>Bacillati</taxon>
        <taxon>Actinomycetota</taxon>
        <taxon>Actinomycetes</taxon>
        <taxon>Mycobacteriales</taxon>
        <taxon>Corynebacteriaceae</taxon>
        <taxon>Corynebacterium</taxon>
    </lineage>
</organism>
<evidence type="ECO:0000256" key="1">
    <source>
        <dbReference type="SAM" id="MobiDB-lite"/>
    </source>
</evidence>
<proteinExistence type="predicted"/>
<gene>
    <name evidence="4" type="ORF">F8377_01895</name>
</gene>
<evidence type="ECO:0000259" key="3">
    <source>
        <dbReference type="Pfam" id="PF08044"/>
    </source>
</evidence>
<evidence type="ECO:0000313" key="4">
    <source>
        <dbReference type="EMBL" id="KAB3522942.1"/>
    </source>
</evidence>